<keyword evidence="2" id="KW-0560">Oxidoreductase</keyword>
<dbReference type="SMART" id="SM00822">
    <property type="entry name" value="PKS_KR"/>
    <property type="match status" value="1"/>
</dbReference>
<comment type="caution">
    <text evidence="4">The sequence shown here is derived from an EMBL/GenBank/DDBJ whole genome shotgun (WGS) entry which is preliminary data.</text>
</comment>
<reference evidence="4 5" key="1">
    <citation type="submission" date="2019-01" db="EMBL/GenBank/DDBJ databases">
        <authorList>
            <person name="Chen W.-M."/>
        </authorList>
    </citation>
    <scope>NUCLEOTIDE SEQUENCE [LARGE SCALE GENOMIC DNA]</scope>
    <source>
        <strain evidence="4 5">KYPC3</strain>
    </source>
</reference>
<dbReference type="GO" id="GO:0008667">
    <property type="term" value="F:2,3-dihydro-2,3-dihydroxybenzoate dehydrogenase activity"/>
    <property type="evidence" value="ECO:0007669"/>
    <property type="project" value="InterPro"/>
</dbReference>
<dbReference type="PRINTS" id="PR01397">
    <property type="entry name" value="DHBDHDRGNASE"/>
</dbReference>
<dbReference type="PROSITE" id="PS00061">
    <property type="entry name" value="ADH_SHORT"/>
    <property type="match status" value="1"/>
</dbReference>
<dbReference type="Gene3D" id="3.40.50.720">
    <property type="entry name" value="NAD(P)-binding Rossmann-like Domain"/>
    <property type="match status" value="1"/>
</dbReference>
<proteinExistence type="inferred from homology"/>
<dbReference type="InterPro" id="IPR020904">
    <property type="entry name" value="Sc_DH/Rdtase_CS"/>
</dbReference>
<dbReference type="InterPro" id="IPR003560">
    <property type="entry name" value="DHB_DH"/>
</dbReference>
<dbReference type="InterPro" id="IPR057326">
    <property type="entry name" value="KR_dom"/>
</dbReference>
<feature type="domain" description="Ketoreductase" evidence="3">
    <location>
        <begin position="5"/>
        <end position="163"/>
    </location>
</feature>
<dbReference type="OrthoDB" id="5801166at2"/>
<dbReference type="PANTHER" id="PTHR24321">
    <property type="entry name" value="DEHYDROGENASES, SHORT CHAIN"/>
    <property type="match status" value="1"/>
</dbReference>
<dbReference type="AlphaFoldDB" id="A0A437QJ46"/>
<evidence type="ECO:0000259" key="3">
    <source>
        <dbReference type="SMART" id="SM00822"/>
    </source>
</evidence>
<organism evidence="4 5">
    <name type="scientific">Rheinheimera riviphila</name>
    <dbReference type="NCBI Taxonomy" id="1834037"/>
    <lineage>
        <taxon>Bacteria</taxon>
        <taxon>Pseudomonadati</taxon>
        <taxon>Pseudomonadota</taxon>
        <taxon>Gammaproteobacteria</taxon>
        <taxon>Chromatiales</taxon>
        <taxon>Chromatiaceae</taxon>
        <taxon>Rheinheimera</taxon>
    </lineage>
</organism>
<protein>
    <submittedName>
        <fullName evidence="4">SDR family oxidoreductase</fullName>
    </submittedName>
</protein>
<dbReference type="InterPro" id="IPR002347">
    <property type="entry name" value="SDR_fam"/>
</dbReference>
<dbReference type="PANTHER" id="PTHR24321:SF13">
    <property type="entry name" value="2,3-DIHYDRO-2,3-DIHYDROXYBENZOATE DEHYDROGENASE"/>
    <property type="match status" value="1"/>
</dbReference>
<name>A0A437QJ46_9GAMM</name>
<gene>
    <name evidence="4" type="ORF">EOE67_14695</name>
</gene>
<accession>A0A437QJ46</accession>
<sequence length="245" mass="25206">MVKPPLLWITGAAGGVGQALMAQAKADGFAVLGLDRCVGVDAGVGVDIIQLDLTDSAAVTAFCQAQPQLPDLLIHAAGVLHPAAISDTSDAQWRQTFAVNADSAFYLCRALLPHWQHQGNAAVVLIASNAGRVPRLGMAAYGAAKAALAHFGKTLALELAASGGRCNVLSPGSTDTAMLHQLWQQPEDRARTLGGDAAKFRLGIPLGRIADASQVAQAALFLVSSQASHITMQELVIDGGATLGA</sequence>
<dbReference type="SUPFAM" id="SSF51735">
    <property type="entry name" value="NAD(P)-binding Rossmann-fold domains"/>
    <property type="match status" value="1"/>
</dbReference>
<dbReference type="GO" id="GO:0019290">
    <property type="term" value="P:siderophore biosynthetic process"/>
    <property type="evidence" value="ECO:0007669"/>
    <property type="project" value="InterPro"/>
</dbReference>
<evidence type="ECO:0000313" key="5">
    <source>
        <dbReference type="Proteomes" id="UP000283077"/>
    </source>
</evidence>
<dbReference type="EMBL" id="SACS01000017">
    <property type="protein sequence ID" value="RVU34494.1"/>
    <property type="molecule type" value="Genomic_DNA"/>
</dbReference>
<evidence type="ECO:0000313" key="4">
    <source>
        <dbReference type="EMBL" id="RVU34494.1"/>
    </source>
</evidence>
<keyword evidence="5" id="KW-1185">Reference proteome</keyword>
<evidence type="ECO:0000256" key="2">
    <source>
        <dbReference type="ARBA" id="ARBA00023002"/>
    </source>
</evidence>
<comment type="similarity">
    <text evidence="1">Belongs to the short-chain dehydrogenases/reductases (SDR) family.</text>
</comment>
<evidence type="ECO:0000256" key="1">
    <source>
        <dbReference type="ARBA" id="ARBA00006484"/>
    </source>
</evidence>
<dbReference type="RefSeq" id="WP_127700093.1">
    <property type="nucleotide sequence ID" value="NZ_SACS01000017.1"/>
</dbReference>
<dbReference type="Proteomes" id="UP000283077">
    <property type="component" value="Unassembled WGS sequence"/>
</dbReference>
<dbReference type="Pfam" id="PF13561">
    <property type="entry name" value="adh_short_C2"/>
    <property type="match status" value="1"/>
</dbReference>
<dbReference type="InterPro" id="IPR036291">
    <property type="entry name" value="NAD(P)-bd_dom_sf"/>
</dbReference>